<dbReference type="EMBL" id="CT868552">
    <property type="protein sequence ID" value="CAK85780.1"/>
    <property type="molecule type" value="Genomic_DNA"/>
</dbReference>
<evidence type="ECO:0000256" key="1">
    <source>
        <dbReference type="SAM" id="Phobius"/>
    </source>
</evidence>
<dbReference type="RefSeq" id="XP_001453177.1">
    <property type="nucleotide sequence ID" value="XM_001453140.1"/>
</dbReference>
<keyword evidence="3" id="KW-1185">Reference proteome</keyword>
<reference evidence="2 3" key="1">
    <citation type="journal article" date="2006" name="Nature">
        <title>Global trends of whole-genome duplications revealed by the ciliate Paramecium tetraurelia.</title>
        <authorList>
            <consortium name="Genoscope"/>
            <person name="Aury J.-M."/>
            <person name="Jaillon O."/>
            <person name="Duret L."/>
            <person name="Noel B."/>
            <person name="Jubin C."/>
            <person name="Porcel B.M."/>
            <person name="Segurens B."/>
            <person name="Daubin V."/>
            <person name="Anthouard V."/>
            <person name="Aiach N."/>
            <person name="Arnaiz O."/>
            <person name="Billaut A."/>
            <person name="Beisson J."/>
            <person name="Blanc I."/>
            <person name="Bouhouche K."/>
            <person name="Camara F."/>
            <person name="Duharcourt S."/>
            <person name="Guigo R."/>
            <person name="Gogendeau D."/>
            <person name="Katinka M."/>
            <person name="Keller A.-M."/>
            <person name="Kissmehl R."/>
            <person name="Klotz C."/>
            <person name="Koll F."/>
            <person name="Le Moue A."/>
            <person name="Lepere C."/>
            <person name="Malinsky S."/>
            <person name="Nowacki M."/>
            <person name="Nowak J.K."/>
            <person name="Plattner H."/>
            <person name="Poulain J."/>
            <person name="Ruiz F."/>
            <person name="Serrano V."/>
            <person name="Zagulski M."/>
            <person name="Dessen P."/>
            <person name="Betermier M."/>
            <person name="Weissenbach J."/>
            <person name="Scarpelli C."/>
            <person name="Schachter V."/>
            <person name="Sperling L."/>
            <person name="Meyer E."/>
            <person name="Cohen J."/>
            <person name="Wincker P."/>
        </authorList>
    </citation>
    <scope>NUCLEOTIDE SEQUENCE [LARGE SCALE GENOMIC DNA]</scope>
    <source>
        <strain evidence="2 3">Stock d4-2</strain>
    </source>
</reference>
<dbReference type="AlphaFoldDB" id="A0DRW3"/>
<evidence type="ECO:0000313" key="3">
    <source>
        <dbReference type="Proteomes" id="UP000000600"/>
    </source>
</evidence>
<dbReference type="HOGENOM" id="CLU_1725868_0_0_1"/>
<feature type="transmembrane region" description="Helical" evidence="1">
    <location>
        <begin position="111"/>
        <end position="131"/>
    </location>
</feature>
<organism evidence="2 3">
    <name type="scientific">Paramecium tetraurelia</name>
    <dbReference type="NCBI Taxonomy" id="5888"/>
    <lineage>
        <taxon>Eukaryota</taxon>
        <taxon>Sar</taxon>
        <taxon>Alveolata</taxon>
        <taxon>Ciliophora</taxon>
        <taxon>Intramacronucleata</taxon>
        <taxon>Oligohymenophorea</taxon>
        <taxon>Peniculida</taxon>
        <taxon>Parameciidae</taxon>
        <taxon>Paramecium</taxon>
    </lineage>
</organism>
<dbReference type="KEGG" id="ptm:GSPATT00019484001"/>
<dbReference type="GeneID" id="5038964"/>
<evidence type="ECO:0000313" key="2">
    <source>
        <dbReference type="EMBL" id="CAK85780.1"/>
    </source>
</evidence>
<keyword evidence="1" id="KW-0812">Transmembrane</keyword>
<keyword evidence="1" id="KW-1133">Transmembrane helix</keyword>
<proteinExistence type="predicted"/>
<dbReference type="InParanoid" id="A0DRW3"/>
<accession>A0DRW3</accession>
<sequence length="152" mass="17582">MGPSLRIVKDAHQQEWIVVQLAHIFNIYHKNIKHFSNKSSYQCLITHLLHYRVMLACGLLRDNTFSKFMIKFVAPKDIYLNISLFKYFQSLLFNILKMLKSQLKSSVTSPSVLLYFLQLILSCFFACAIAVDTFSGCYLNSILTNQNFDNAI</sequence>
<gene>
    <name evidence="2" type="ORF">GSPATT00019484001</name>
</gene>
<dbReference type="Proteomes" id="UP000000600">
    <property type="component" value="Unassembled WGS sequence"/>
</dbReference>
<keyword evidence="1" id="KW-0472">Membrane</keyword>
<evidence type="ECO:0008006" key="4">
    <source>
        <dbReference type="Google" id="ProtNLM"/>
    </source>
</evidence>
<name>A0DRW3_PARTE</name>
<protein>
    <recommendedName>
        <fullName evidence="4">Protein kinase domain-containing protein</fullName>
    </recommendedName>
</protein>